<dbReference type="SMART" id="SM00671">
    <property type="entry name" value="SEL1"/>
    <property type="match status" value="2"/>
</dbReference>
<dbReference type="InterPro" id="IPR006597">
    <property type="entry name" value="Sel1-like"/>
</dbReference>
<evidence type="ECO:0000256" key="5">
    <source>
        <dbReference type="ARBA" id="ARBA00022801"/>
    </source>
</evidence>
<dbReference type="Pfam" id="PF08238">
    <property type="entry name" value="Sel1"/>
    <property type="match status" value="2"/>
</dbReference>
<keyword evidence="10" id="KW-1185">Reference proteome</keyword>
<gene>
    <name evidence="9" type="ORF">KDD93_04635</name>
</gene>
<evidence type="ECO:0000256" key="2">
    <source>
        <dbReference type="ARBA" id="ARBA00008486"/>
    </source>
</evidence>
<dbReference type="InterPro" id="IPR011990">
    <property type="entry name" value="TPR-like_helical_dom_sf"/>
</dbReference>
<sequence>MKKFAILAFVIGFIGISVMASENYAKAEELFKASKYEAAYGLYDRACGEGIKRACTMNGILLFNGDGVKKDKVHAEQIFTKMCDDNEPMACSKLGEMYAFGSSKDKVKDESKVRVLFKKSCDGGYEPACVFANK</sequence>
<dbReference type="EMBL" id="JAGSSW010000003">
    <property type="protein sequence ID" value="MBR8463863.1"/>
    <property type="molecule type" value="Genomic_DNA"/>
</dbReference>
<keyword evidence="5" id="KW-0378">Hydrolase</keyword>
<evidence type="ECO:0000313" key="9">
    <source>
        <dbReference type="EMBL" id="MBR8463863.1"/>
    </source>
</evidence>
<evidence type="ECO:0000256" key="8">
    <source>
        <dbReference type="ARBA" id="ARBA00023251"/>
    </source>
</evidence>
<keyword evidence="8" id="KW-0046">Antibiotic resistance</keyword>
<comment type="similarity">
    <text evidence="2">Belongs to the hcp beta-lactamase family.</text>
</comment>
<dbReference type="EC" id="3.5.2.6" evidence="3"/>
<evidence type="ECO:0000256" key="6">
    <source>
        <dbReference type="ARBA" id="ARBA00022803"/>
    </source>
</evidence>
<protein>
    <recommendedName>
        <fullName evidence="3">beta-lactamase</fullName>
        <ecNumber evidence="3">3.5.2.6</ecNumber>
    </recommendedName>
</protein>
<dbReference type="PANTHER" id="PTHR13891:SF1">
    <property type="entry name" value="CYTOCHROME C OXIDASE ASSEMBLY FACTOR 7"/>
    <property type="match status" value="1"/>
</dbReference>
<name>A0ABS5HHY5_9BACT</name>
<dbReference type="PANTHER" id="PTHR13891">
    <property type="entry name" value="CYTOCHROME C OXIDASE ASSEMBLY FACTOR 7"/>
    <property type="match status" value="1"/>
</dbReference>
<dbReference type="InterPro" id="IPR040239">
    <property type="entry name" value="HcpB-like"/>
</dbReference>
<dbReference type="RefSeq" id="WP_212141896.1">
    <property type="nucleotide sequence ID" value="NZ_JAGSSW010000003.1"/>
</dbReference>
<evidence type="ECO:0000256" key="1">
    <source>
        <dbReference type="ARBA" id="ARBA00001526"/>
    </source>
</evidence>
<dbReference type="Gene3D" id="1.25.40.10">
    <property type="entry name" value="Tetratricopeptide repeat domain"/>
    <property type="match status" value="1"/>
</dbReference>
<organism evidence="9 10">
    <name type="scientific">Campylobacter anatolicus</name>
    <dbReference type="NCBI Taxonomy" id="2829105"/>
    <lineage>
        <taxon>Bacteria</taxon>
        <taxon>Pseudomonadati</taxon>
        <taxon>Campylobacterota</taxon>
        <taxon>Epsilonproteobacteria</taxon>
        <taxon>Campylobacterales</taxon>
        <taxon>Campylobacteraceae</taxon>
        <taxon>Campylobacter</taxon>
    </lineage>
</organism>
<dbReference type="SUPFAM" id="SSF81901">
    <property type="entry name" value="HCP-like"/>
    <property type="match status" value="1"/>
</dbReference>
<keyword evidence="7" id="KW-1015">Disulfide bond</keyword>
<evidence type="ECO:0000313" key="10">
    <source>
        <dbReference type="Proteomes" id="UP000682951"/>
    </source>
</evidence>
<proteinExistence type="inferred from homology"/>
<keyword evidence="4" id="KW-0677">Repeat</keyword>
<evidence type="ECO:0000256" key="4">
    <source>
        <dbReference type="ARBA" id="ARBA00022737"/>
    </source>
</evidence>
<evidence type="ECO:0000256" key="3">
    <source>
        <dbReference type="ARBA" id="ARBA00012865"/>
    </source>
</evidence>
<comment type="catalytic activity">
    <reaction evidence="1">
        <text>a beta-lactam + H2O = a substituted beta-amino acid</text>
        <dbReference type="Rhea" id="RHEA:20401"/>
        <dbReference type="ChEBI" id="CHEBI:15377"/>
        <dbReference type="ChEBI" id="CHEBI:35627"/>
        <dbReference type="ChEBI" id="CHEBI:140347"/>
        <dbReference type="EC" id="3.5.2.6"/>
    </reaction>
</comment>
<reference evidence="9 10" key="1">
    <citation type="submission" date="2021-04" db="EMBL/GenBank/DDBJ databases">
        <title>Molecular and phenotypic characterization and identification of bacterial isolates recovered from the Anatolian ground squirrels (Spermophilus xanthoprymnus) and which have the potential to form a new species in the Campylobacter genus.</title>
        <authorList>
            <person name="Aydin F."/>
            <person name="Abay S."/>
            <person name="Kayman T."/>
            <person name="Karakaya E."/>
            <person name="Mustak H.K."/>
            <person name="Mustak I.B."/>
            <person name="Bilgin N."/>
            <person name="Duzler A."/>
            <person name="Sahin O."/>
            <person name="Guran O."/>
            <person name="Saticioglu I.B."/>
        </authorList>
    </citation>
    <scope>NUCLEOTIDE SEQUENCE [LARGE SCALE GENOMIC DNA]</scope>
    <source>
        <strain evidence="10">faydin-G24</strain>
    </source>
</reference>
<accession>A0ABS5HHY5</accession>
<keyword evidence="6" id="KW-0802">TPR repeat</keyword>
<comment type="caution">
    <text evidence="9">The sequence shown here is derived from an EMBL/GenBank/DDBJ whole genome shotgun (WGS) entry which is preliminary data.</text>
</comment>
<dbReference type="Proteomes" id="UP000682951">
    <property type="component" value="Unassembled WGS sequence"/>
</dbReference>
<evidence type="ECO:0000256" key="7">
    <source>
        <dbReference type="ARBA" id="ARBA00023157"/>
    </source>
</evidence>